<feature type="domain" description="Penicillin-binding protein transpeptidase" evidence="5">
    <location>
        <begin position="253"/>
        <end position="578"/>
    </location>
</feature>
<evidence type="ECO:0000259" key="6">
    <source>
        <dbReference type="Pfam" id="PF03717"/>
    </source>
</evidence>
<name>A0AAP4EX27_9FIRM</name>
<dbReference type="RefSeq" id="WP_283229841.1">
    <property type="nucleotide sequence ID" value="NZ_JASGBQ010000002.1"/>
</dbReference>
<dbReference type="InterPro" id="IPR036138">
    <property type="entry name" value="PBP_dimer_sf"/>
</dbReference>
<dbReference type="GO" id="GO:0008658">
    <property type="term" value="F:penicillin binding"/>
    <property type="evidence" value="ECO:0007669"/>
    <property type="project" value="InterPro"/>
</dbReference>
<dbReference type="Gene3D" id="3.40.710.10">
    <property type="entry name" value="DD-peptidase/beta-lactamase superfamily"/>
    <property type="match status" value="1"/>
</dbReference>
<sequence length="663" mass="73439">MKKKLALTFFLVALVLFGLAIVVGFIGRDHGEEYGKRVLAQQTYASGTIPFKRGEITDRNGTVLAANEAVYNLILDPSVINSSENITGPTLDALVECYGYDRSELEKLLEENPNSKYIRYEKRMSEENRDKFLAKEKEVNENMDIKDKIDGVWFETEYKRIYPYSTLACDLIGFASEDGSTGSYGIEQYYNDELAGVPGREYGSINEEGNAEKVTRDAVDGNTIVSTIDVNLQTIVENQLKLFNEKIGSKNTAVIVMNPNNAEILAMATYPYYNLNNPSDLTVSGYYTEEQINAMSEEERLETLNELWKNYITQTTYEPGSTAKPLTIAAGLEEGKLSVSDSYMCDGGWDIPNTNGSRISCHKTSGHGMLDVKGAIVESCNDALMQIGWQIGSEVFCKYQPIFGLGDRTGIDLPGEEYGILKREEDMSEVDLATNSFGQNFNATVIQMAAVYCSIINGGNYYTPHVVREILSSDGAVIETKEKNLVRKTVSESTSEFLREAMLAMVDEQTPWSTAIPGYEIGGKTGTAEKQPRSDKKYVVSFASFVPASNPEYFMMVVIDEPDVEDQSTGGYATTLTHDLWVDILPYLNLFPTRDTGEETQPSTENVLQEPGQNTPEEPEGENLNGENPDETDTPEGELPEGENPDEPEGEGYSGGIFQGDFE</sequence>
<feature type="compositionally biased region" description="Gly residues" evidence="4">
    <location>
        <begin position="652"/>
        <end position="663"/>
    </location>
</feature>
<comment type="similarity">
    <text evidence="2">Belongs to the transpeptidase family.</text>
</comment>
<dbReference type="Pfam" id="PF03717">
    <property type="entry name" value="PBP_dimer"/>
    <property type="match status" value="1"/>
</dbReference>
<evidence type="ECO:0000313" key="7">
    <source>
        <dbReference type="EMBL" id="MDI9241332.1"/>
    </source>
</evidence>
<keyword evidence="3" id="KW-0472">Membrane</keyword>
<comment type="caution">
    <text evidence="7">The sequence shown here is derived from an EMBL/GenBank/DDBJ whole genome shotgun (WGS) entry which is preliminary data.</text>
</comment>
<dbReference type="GO" id="GO:0071555">
    <property type="term" value="P:cell wall organization"/>
    <property type="evidence" value="ECO:0007669"/>
    <property type="project" value="TreeGrafter"/>
</dbReference>
<dbReference type="Pfam" id="PF00905">
    <property type="entry name" value="Transpeptidase"/>
    <property type="match status" value="1"/>
</dbReference>
<accession>A0AAP4EX27</accession>
<evidence type="ECO:0000256" key="3">
    <source>
        <dbReference type="ARBA" id="ARBA00023136"/>
    </source>
</evidence>
<dbReference type="InterPro" id="IPR005311">
    <property type="entry name" value="PBP_dimer"/>
</dbReference>
<comment type="subcellular location">
    <subcellularLocation>
        <location evidence="1">Membrane</location>
    </subcellularLocation>
</comment>
<dbReference type="AlphaFoldDB" id="A0AAP4EX27"/>
<evidence type="ECO:0000256" key="4">
    <source>
        <dbReference type="SAM" id="MobiDB-lite"/>
    </source>
</evidence>
<evidence type="ECO:0000256" key="1">
    <source>
        <dbReference type="ARBA" id="ARBA00004370"/>
    </source>
</evidence>
<feature type="compositionally biased region" description="Polar residues" evidence="4">
    <location>
        <begin position="599"/>
        <end position="615"/>
    </location>
</feature>
<organism evidence="7 8">
    <name type="scientific">Fusibacillus kribbianus</name>
    <dbReference type="NCBI Taxonomy" id="3044208"/>
    <lineage>
        <taxon>Bacteria</taxon>
        <taxon>Bacillati</taxon>
        <taxon>Bacillota</taxon>
        <taxon>Clostridia</taxon>
        <taxon>Lachnospirales</taxon>
        <taxon>Lachnospiraceae</taxon>
        <taxon>Fusibacillus</taxon>
    </lineage>
</organism>
<dbReference type="GO" id="GO:0005886">
    <property type="term" value="C:plasma membrane"/>
    <property type="evidence" value="ECO:0007669"/>
    <property type="project" value="TreeGrafter"/>
</dbReference>
<proteinExistence type="inferred from homology"/>
<dbReference type="InterPro" id="IPR001460">
    <property type="entry name" value="PCN-bd_Tpept"/>
</dbReference>
<dbReference type="SUPFAM" id="SSF56601">
    <property type="entry name" value="beta-lactamase/transpeptidase-like"/>
    <property type="match status" value="1"/>
</dbReference>
<keyword evidence="8" id="KW-1185">Reference proteome</keyword>
<protein>
    <submittedName>
        <fullName evidence="7">Penicillin-binding protein 2</fullName>
    </submittedName>
</protein>
<gene>
    <name evidence="7" type="ORF">QJ036_02410</name>
</gene>
<evidence type="ECO:0000259" key="5">
    <source>
        <dbReference type="Pfam" id="PF00905"/>
    </source>
</evidence>
<dbReference type="PANTHER" id="PTHR30627:SF1">
    <property type="entry name" value="PEPTIDOGLYCAN D,D-TRANSPEPTIDASE FTSI"/>
    <property type="match status" value="1"/>
</dbReference>
<dbReference type="EMBL" id="JASGBQ010000002">
    <property type="protein sequence ID" value="MDI9241332.1"/>
    <property type="molecule type" value="Genomic_DNA"/>
</dbReference>
<evidence type="ECO:0000256" key="2">
    <source>
        <dbReference type="ARBA" id="ARBA00007171"/>
    </source>
</evidence>
<reference evidence="7 8" key="1">
    <citation type="submission" date="2023-05" db="EMBL/GenBank/DDBJ databases">
        <title>[ruminococcus] sp. nov., isolated from a pig farm feces dump.</title>
        <authorList>
            <person name="Chang Y.-H."/>
        </authorList>
    </citation>
    <scope>NUCLEOTIDE SEQUENCE [LARGE SCALE GENOMIC DNA]</scope>
    <source>
        <strain evidence="7 8">YH-rum2234</strain>
    </source>
</reference>
<dbReference type="SUPFAM" id="SSF56519">
    <property type="entry name" value="Penicillin binding protein dimerisation domain"/>
    <property type="match status" value="1"/>
</dbReference>
<evidence type="ECO:0000313" key="8">
    <source>
        <dbReference type="Proteomes" id="UP001300383"/>
    </source>
</evidence>
<feature type="domain" description="Penicillin-binding protein dimerisation" evidence="6">
    <location>
        <begin position="49"/>
        <end position="213"/>
    </location>
</feature>
<dbReference type="Proteomes" id="UP001300383">
    <property type="component" value="Unassembled WGS sequence"/>
</dbReference>
<dbReference type="PANTHER" id="PTHR30627">
    <property type="entry name" value="PEPTIDOGLYCAN D,D-TRANSPEPTIDASE"/>
    <property type="match status" value="1"/>
</dbReference>
<feature type="compositionally biased region" description="Acidic residues" evidence="4">
    <location>
        <begin position="628"/>
        <end position="650"/>
    </location>
</feature>
<feature type="region of interest" description="Disordered" evidence="4">
    <location>
        <begin position="593"/>
        <end position="663"/>
    </location>
</feature>
<dbReference type="InterPro" id="IPR012338">
    <property type="entry name" value="Beta-lactam/transpept-like"/>
</dbReference>
<dbReference type="Gene3D" id="3.90.1310.10">
    <property type="entry name" value="Penicillin-binding protein 2a (Domain 2)"/>
    <property type="match status" value="1"/>
</dbReference>
<dbReference type="InterPro" id="IPR050515">
    <property type="entry name" value="Beta-lactam/transpept"/>
</dbReference>